<gene>
    <name evidence="2" type="ORF">PMAYCL1PPCAC_18053</name>
</gene>
<name>A0AAN5CNU9_9BILA</name>
<dbReference type="AlphaFoldDB" id="A0AAN5CNU9"/>
<keyword evidence="1" id="KW-0732">Signal</keyword>
<evidence type="ECO:0000313" key="3">
    <source>
        <dbReference type="Proteomes" id="UP001328107"/>
    </source>
</evidence>
<sequence length="221" mass="25609">SKMRIFLLLLLMPLQSWNLPVGGKRQGDDMENHDQKKPKLLPKDTQLNIGTRKCYFQVHRNTSLETKARPEKSRVSPNCAGDEVRLSELALIPAGIAKNELELVEVRGEGNFEDFTNKEVIAKYEDKWICESHRDDLGFGWTKFTEYPHFYRNSQKNPTSTWPEGYEKKKRAERPHLLSPSMSVTVEEAKATLKYEGFLVHVGIPQLRSQYLPLFLVWAKY</sequence>
<reference evidence="3" key="1">
    <citation type="submission" date="2022-10" db="EMBL/GenBank/DDBJ databases">
        <title>Genome assembly of Pristionchus species.</title>
        <authorList>
            <person name="Yoshida K."/>
            <person name="Sommer R.J."/>
        </authorList>
    </citation>
    <scope>NUCLEOTIDE SEQUENCE [LARGE SCALE GENOMIC DNA]</scope>
    <source>
        <strain evidence="3">RS5460</strain>
    </source>
</reference>
<accession>A0AAN5CNU9</accession>
<protein>
    <submittedName>
        <fullName evidence="2">Uncharacterized protein</fullName>
    </submittedName>
</protein>
<comment type="caution">
    <text evidence="2">The sequence shown here is derived from an EMBL/GenBank/DDBJ whole genome shotgun (WGS) entry which is preliminary data.</text>
</comment>
<evidence type="ECO:0000256" key="1">
    <source>
        <dbReference type="SAM" id="SignalP"/>
    </source>
</evidence>
<keyword evidence="3" id="KW-1185">Reference proteome</keyword>
<organism evidence="2 3">
    <name type="scientific">Pristionchus mayeri</name>
    <dbReference type="NCBI Taxonomy" id="1317129"/>
    <lineage>
        <taxon>Eukaryota</taxon>
        <taxon>Metazoa</taxon>
        <taxon>Ecdysozoa</taxon>
        <taxon>Nematoda</taxon>
        <taxon>Chromadorea</taxon>
        <taxon>Rhabditida</taxon>
        <taxon>Rhabditina</taxon>
        <taxon>Diplogasteromorpha</taxon>
        <taxon>Diplogasteroidea</taxon>
        <taxon>Neodiplogasteridae</taxon>
        <taxon>Pristionchus</taxon>
    </lineage>
</organism>
<proteinExistence type="predicted"/>
<feature type="non-terminal residue" evidence="2">
    <location>
        <position position="1"/>
    </location>
</feature>
<dbReference type="Proteomes" id="UP001328107">
    <property type="component" value="Unassembled WGS sequence"/>
</dbReference>
<dbReference type="EMBL" id="BTRK01000004">
    <property type="protein sequence ID" value="GMR47858.1"/>
    <property type="molecule type" value="Genomic_DNA"/>
</dbReference>
<evidence type="ECO:0000313" key="2">
    <source>
        <dbReference type="EMBL" id="GMR47858.1"/>
    </source>
</evidence>
<feature type="chain" id="PRO_5042977640" evidence="1">
    <location>
        <begin position="19"/>
        <end position="221"/>
    </location>
</feature>
<feature type="signal peptide" evidence="1">
    <location>
        <begin position="1"/>
        <end position="18"/>
    </location>
</feature>